<dbReference type="RefSeq" id="WP_282535551.1">
    <property type="nucleotide sequence ID" value="NZ_JASCIS010000012.1"/>
</dbReference>
<dbReference type="PROSITE" id="PS50977">
    <property type="entry name" value="HTH_TETR_2"/>
    <property type="match status" value="1"/>
</dbReference>
<dbReference type="Proteomes" id="UP001237105">
    <property type="component" value="Unassembled WGS sequence"/>
</dbReference>
<evidence type="ECO:0000256" key="1">
    <source>
        <dbReference type="ARBA" id="ARBA00023015"/>
    </source>
</evidence>
<gene>
    <name evidence="7" type="ORF">QIT00_13915</name>
</gene>
<comment type="caution">
    <text evidence="7">The sequence shown here is derived from an EMBL/GenBank/DDBJ whole genome shotgun (WGS) entry which is preliminary data.</text>
</comment>
<feature type="domain" description="HTH tetR-type" evidence="6">
    <location>
        <begin position="36"/>
        <end position="96"/>
    </location>
</feature>
<keyword evidence="1" id="KW-0805">Transcription regulation</keyword>
<keyword evidence="3" id="KW-0804">Transcription</keyword>
<dbReference type="Gene3D" id="1.10.357.10">
    <property type="entry name" value="Tetracycline Repressor, domain 2"/>
    <property type="match status" value="1"/>
</dbReference>
<feature type="compositionally biased region" description="Low complexity" evidence="5">
    <location>
        <begin position="1"/>
        <end position="27"/>
    </location>
</feature>
<dbReference type="InterPro" id="IPR009057">
    <property type="entry name" value="Homeodomain-like_sf"/>
</dbReference>
<feature type="DNA-binding region" description="H-T-H motif" evidence="4">
    <location>
        <begin position="59"/>
        <end position="78"/>
    </location>
</feature>
<accession>A0ABT6SVK4</accession>
<keyword evidence="2 4" id="KW-0238">DNA-binding</keyword>
<reference evidence="7 8" key="1">
    <citation type="submission" date="2023-05" db="EMBL/GenBank/DDBJ databases">
        <title>Draft genome sequence of Streptomyces sp. B-S-A12 isolated from a cave soil in Thailand.</title>
        <authorList>
            <person name="Chamroensaksri N."/>
            <person name="Muangham S."/>
        </authorList>
    </citation>
    <scope>NUCLEOTIDE SEQUENCE [LARGE SCALE GENOMIC DNA]</scope>
    <source>
        <strain evidence="7 8">B-S-A12</strain>
    </source>
</reference>
<dbReference type="SUPFAM" id="SSF46689">
    <property type="entry name" value="Homeodomain-like"/>
    <property type="match status" value="1"/>
</dbReference>
<keyword evidence="8" id="KW-1185">Reference proteome</keyword>
<dbReference type="PANTHER" id="PTHR30055">
    <property type="entry name" value="HTH-TYPE TRANSCRIPTIONAL REGULATOR RUTR"/>
    <property type="match status" value="1"/>
</dbReference>
<organism evidence="7 8">
    <name type="scientific">Streptomyces luteolus</name>
    <dbReference type="NCBI Taxonomy" id="3043615"/>
    <lineage>
        <taxon>Bacteria</taxon>
        <taxon>Bacillati</taxon>
        <taxon>Actinomycetota</taxon>
        <taxon>Actinomycetes</taxon>
        <taxon>Kitasatosporales</taxon>
        <taxon>Streptomycetaceae</taxon>
        <taxon>Streptomyces</taxon>
    </lineage>
</organism>
<dbReference type="InterPro" id="IPR001647">
    <property type="entry name" value="HTH_TetR"/>
</dbReference>
<sequence>MTTASSPATESTESTASTGAAAPAEARLPLRERKKRRTRQALVGTALDLFTERGFDGVTLDELCDAVDVSKRTFFRTFTSKEDVAMEPTQELWTAFLEELERRRPERGGTLVELLEGCLYGALDRMTDDGWARRVLRSRRLAEETPSMGAHGLAFCDRTSRAALDVLRRRFRLDTAGDPRPRLALDVLVAAFHWALAEWTAQPGSPTRAQLASGLRAAVAAVPDSLTLTVTARD</sequence>
<evidence type="ECO:0000313" key="8">
    <source>
        <dbReference type="Proteomes" id="UP001237105"/>
    </source>
</evidence>
<proteinExistence type="predicted"/>
<dbReference type="PRINTS" id="PR00455">
    <property type="entry name" value="HTHTETR"/>
</dbReference>
<evidence type="ECO:0000256" key="5">
    <source>
        <dbReference type="SAM" id="MobiDB-lite"/>
    </source>
</evidence>
<dbReference type="EMBL" id="JASCIS010000012">
    <property type="protein sequence ID" value="MDI3419640.1"/>
    <property type="molecule type" value="Genomic_DNA"/>
</dbReference>
<dbReference type="InterPro" id="IPR050109">
    <property type="entry name" value="HTH-type_TetR-like_transc_reg"/>
</dbReference>
<name>A0ABT6SVK4_9ACTN</name>
<dbReference type="Pfam" id="PF00440">
    <property type="entry name" value="TetR_N"/>
    <property type="match status" value="1"/>
</dbReference>
<evidence type="ECO:0000256" key="2">
    <source>
        <dbReference type="ARBA" id="ARBA00023125"/>
    </source>
</evidence>
<evidence type="ECO:0000259" key="6">
    <source>
        <dbReference type="PROSITE" id="PS50977"/>
    </source>
</evidence>
<dbReference type="PANTHER" id="PTHR30055:SF238">
    <property type="entry name" value="MYCOFACTOCIN BIOSYNTHESIS TRANSCRIPTIONAL REGULATOR MFTR-RELATED"/>
    <property type="match status" value="1"/>
</dbReference>
<evidence type="ECO:0000313" key="7">
    <source>
        <dbReference type="EMBL" id="MDI3419640.1"/>
    </source>
</evidence>
<feature type="region of interest" description="Disordered" evidence="5">
    <location>
        <begin position="1"/>
        <end position="35"/>
    </location>
</feature>
<protein>
    <submittedName>
        <fullName evidence="7">TetR/AcrR family transcriptional regulator</fullName>
    </submittedName>
</protein>
<evidence type="ECO:0000256" key="4">
    <source>
        <dbReference type="PROSITE-ProRule" id="PRU00335"/>
    </source>
</evidence>
<evidence type="ECO:0000256" key="3">
    <source>
        <dbReference type="ARBA" id="ARBA00023163"/>
    </source>
</evidence>